<keyword evidence="4" id="KW-1185">Reference proteome</keyword>
<dbReference type="SUPFAM" id="SSF101690">
    <property type="entry name" value="PAZ domain"/>
    <property type="match status" value="1"/>
</dbReference>
<protein>
    <submittedName>
        <fullName evidence="3">Piwi 4</fullName>
    </submittedName>
</protein>
<keyword evidence="1" id="KW-0963">Cytoplasm</keyword>
<feature type="signal peptide" evidence="2">
    <location>
        <begin position="1"/>
        <end position="19"/>
    </location>
</feature>
<evidence type="ECO:0000256" key="2">
    <source>
        <dbReference type="SAM" id="SignalP"/>
    </source>
</evidence>
<dbReference type="EMBL" id="OW240912">
    <property type="protein sequence ID" value="CAH2225452.1"/>
    <property type="molecule type" value="Genomic_DNA"/>
</dbReference>
<proteinExistence type="predicted"/>
<feature type="chain" id="PRO_5042127328" evidence="2">
    <location>
        <begin position="20"/>
        <end position="322"/>
    </location>
</feature>
<reference evidence="3" key="1">
    <citation type="submission" date="2022-03" db="EMBL/GenBank/DDBJ databases">
        <authorList>
            <person name="Alioto T."/>
            <person name="Alioto T."/>
            <person name="Gomez Garrido J."/>
        </authorList>
    </citation>
    <scope>NUCLEOTIDE SEQUENCE</scope>
</reference>
<accession>A0AAD1R7H4</accession>
<organism evidence="3 4">
    <name type="scientific">Pelobates cultripes</name>
    <name type="common">Western spadefoot toad</name>
    <dbReference type="NCBI Taxonomy" id="61616"/>
    <lineage>
        <taxon>Eukaryota</taxon>
        <taxon>Metazoa</taxon>
        <taxon>Chordata</taxon>
        <taxon>Craniata</taxon>
        <taxon>Vertebrata</taxon>
        <taxon>Euteleostomi</taxon>
        <taxon>Amphibia</taxon>
        <taxon>Batrachia</taxon>
        <taxon>Anura</taxon>
        <taxon>Pelobatoidea</taxon>
        <taxon>Pelobatidae</taxon>
        <taxon>Pelobates</taxon>
    </lineage>
</organism>
<sequence length="322" mass="34967">MVLTTLLLAGSFLAALASAGGQSGPSPGDSRLSACRLHEAGLSRRGGWAGERGRLRANSARCLGYVLLFSFKMSVSRRGGTACVLTGSGTLESSFAAEVHRNSDRTPSLSTMPTCAHSLGCLLFSGTVSAGDGKFVIAERGRRSGRNLQDMGIFTRQTMAHVKDRKTGTSGIQVKLLTNLFSLGVSNQWCLHQYHVDFDPAFTSRALKTALLYSHEDILGKARAFDGATLFLPRNTVHFYLKKLSSTTKNGELVKITVTLTNKLPPGSPVCIQFFNIILKKILKSLSMYQVGRNYYSPSDPVDIPQHRYSRIITVKQTTSQG</sequence>
<evidence type="ECO:0000256" key="1">
    <source>
        <dbReference type="ARBA" id="ARBA00022490"/>
    </source>
</evidence>
<evidence type="ECO:0000313" key="4">
    <source>
        <dbReference type="Proteomes" id="UP001295444"/>
    </source>
</evidence>
<dbReference type="AlphaFoldDB" id="A0AAD1R7H4"/>
<name>A0AAD1R7H4_PELCU</name>
<keyword evidence="2" id="KW-0732">Signal</keyword>
<dbReference type="Pfam" id="PF23278">
    <property type="entry name" value="Piwi_N"/>
    <property type="match status" value="1"/>
</dbReference>
<evidence type="ECO:0000313" key="3">
    <source>
        <dbReference type="EMBL" id="CAH2225452.1"/>
    </source>
</evidence>
<dbReference type="InterPro" id="IPR036085">
    <property type="entry name" value="PAZ_dom_sf"/>
</dbReference>
<dbReference type="Proteomes" id="UP001295444">
    <property type="component" value="Chromosome 01"/>
</dbReference>
<gene>
    <name evidence="3" type="ORF">PECUL_23A009287</name>
</gene>